<feature type="compositionally biased region" description="Basic and acidic residues" evidence="4">
    <location>
        <begin position="267"/>
        <end position="295"/>
    </location>
</feature>
<name>A0AAV2YAC1_9STRA</name>
<accession>A0AAV2YAC1</accession>
<dbReference type="PANTHER" id="PTHR43453:SF3">
    <property type="entry name" value="TRNA_RRNA METHYLTRANSFERASE SPOU TYPE DOMAIN-CONTAINING PROTEIN"/>
    <property type="match status" value="1"/>
</dbReference>
<protein>
    <recommendedName>
        <fullName evidence="5">tRNA/rRNA methyltransferase SpoU type domain-containing protein</fullName>
    </recommendedName>
</protein>
<feature type="non-terminal residue" evidence="6">
    <location>
        <position position="1"/>
    </location>
</feature>
<keyword evidence="1" id="KW-0694">RNA-binding</keyword>
<dbReference type="InterPro" id="IPR029026">
    <property type="entry name" value="tRNA_m1G_MTases_N"/>
</dbReference>
<keyword evidence="3" id="KW-0808">Transferase</keyword>
<reference evidence="6" key="1">
    <citation type="submission" date="2022-11" db="EMBL/GenBank/DDBJ databases">
        <authorList>
            <person name="Morgan W.R."/>
            <person name="Tartar A."/>
        </authorList>
    </citation>
    <scope>NUCLEOTIDE SEQUENCE</scope>
    <source>
        <strain evidence="6">ARSEF 373</strain>
    </source>
</reference>
<dbReference type="InterPro" id="IPR001537">
    <property type="entry name" value="SpoU_MeTrfase"/>
</dbReference>
<dbReference type="EMBL" id="DAKRPA010000435">
    <property type="protein sequence ID" value="DAZ92557.1"/>
    <property type="molecule type" value="Genomic_DNA"/>
</dbReference>
<gene>
    <name evidence="6" type="ORF">N0F65_012787</name>
</gene>
<reference evidence="6" key="2">
    <citation type="journal article" date="2023" name="Microbiol Resour">
        <title>Decontamination and Annotation of the Draft Genome Sequence of the Oomycete Lagenidium giganteum ARSEF 373.</title>
        <authorList>
            <person name="Morgan W.R."/>
            <person name="Tartar A."/>
        </authorList>
    </citation>
    <scope>NUCLEOTIDE SEQUENCE</scope>
    <source>
        <strain evidence="6">ARSEF 373</strain>
    </source>
</reference>
<evidence type="ECO:0000256" key="4">
    <source>
        <dbReference type="SAM" id="MobiDB-lite"/>
    </source>
</evidence>
<sequence length="295" mass="33921">SDQCSAEAVKPAEESVAPERLRRAETVLAHRTSRLLLVLEQCMDSHNHQAVLRTAEALGVQNVWLINANERQVKKHKSGTKKITKNCSVWLTIREFTSIVDCIEALRTDGRTIWATDLAPEAMRMTLADKPTELPEKLAIVIGREIDGVSQEMLDAADKRIYFPIFGFTESLNLSVATALVLQRMFDWFPDIRGDLTDEEKETIRAQWYPQIVSNPTQRAQAAHWLEHTEEIEPLADLRREKLAWNDKWVPKSVKRRELEMPQVQERSNRNDDGNDDKKDKDGKDETHKRETVDE</sequence>
<evidence type="ECO:0000259" key="5">
    <source>
        <dbReference type="Pfam" id="PF00588"/>
    </source>
</evidence>
<dbReference type="Gene3D" id="3.40.1280.10">
    <property type="match status" value="1"/>
</dbReference>
<keyword evidence="7" id="KW-1185">Reference proteome</keyword>
<dbReference type="GO" id="GO:0002938">
    <property type="term" value="P:tRNA guanine ribose methylation"/>
    <property type="evidence" value="ECO:0007669"/>
    <property type="project" value="TreeGrafter"/>
</dbReference>
<feature type="region of interest" description="Disordered" evidence="4">
    <location>
        <begin position="256"/>
        <end position="295"/>
    </location>
</feature>
<evidence type="ECO:0000313" key="6">
    <source>
        <dbReference type="EMBL" id="DAZ92557.1"/>
    </source>
</evidence>
<dbReference type="InterPro" id="IPR033671">
    <property type="entry name" value="TrmH"/>
</dbReference>
<dbReference type="GO" id="GO:0000049">
    <property type="term" value="F:tRNA binding"/>
    <property type="evidence" value="ECO:0007669"/>
    <property type="project" value="UniProtKB-KW"/>
</dbReference>
<feature type="domain" description="tRNA/rRNA methyltransferase SpoU type" evidence="5">
    <location>
        <begin position="35"/>
        <end position="182"/>
    </location>
</feature>
<keyword evidence="1" id="KW-0820">tRNA-binding</keyword>
<evidence type="ECO:0000256" key="2">
    <source>
        <dbReference type="ARBA" id="ARBA00022603"/>
    </source>
</evidence>
<dbReference type="CDD" id="cd18092">
    <property type="entry name" value="SpoU-like_TrmH"/>
    <property type="match status" value="1"/>
</dbReference>
<evidence type="ECO:0000313" key="7">
    <source>
        <dbReference type="Proteomes" id="UP001146120"/>
    </source>
</evidence>
<dbReference type="GO" id="GO:0008173">
    <property type="term" value="F:RNA methyltransferase activity"/>
    <property type="evidence" value="ECO:0007669"/>
    <property type="project" value="InterPro"/>
</dbReference>
<dbReference type="Pfam" id="PF00588">
    <property type="entry name" value="SpoU_methylase"/>
    <property type="match status" value="1"/>
</dbReference>
<dbReference type="SUPFAM" id="SSF75217">
    <property type="entry name" value="alpha/beta knot"/>
    <property type="match status" value="1"/>
</dbReference>
<proteinExistence type="predicted"/>
<dbReference type="InterPro" id="IPR029028">
    <property type="entry name" value="Alpha/beta_knot_MTases"/>
</dbReference>
<dbReference type="PANTHER" id="PTHR43453">
    <property type="entry name" value="RRNA METHYLASE-LIKE"/>
    <property type="match status" value="1"/>
</dbReference>
<dbReference type="AlphaFoldDB" id="A0AAV2YAC1"/>
<evidence type="ECO:0000256" key="1">
    <source>
        <dbReference type="ARBA" id="ARBA00022555"/>
    </source>
</evidence>
<comment type="caution">
    <text evidence="6">The sequence shown here is derived from an EMBL/GenBank/DDBJ whole genome shotgun (WGS) entry which is preliminary data.</text>
</comment>
<keyword evidence="2" id="KW-0489">Methyltransferase</keyword>
<dbReference type="Proteomes" id="UP001146120">
    <property type="component" value="Unassembled WGS sequence"/>
</dbReference>
<evidence type="ECO:0000256" key="3">
    <source>
        <dbReference type="ARBA" id="ARBA00022679"/>
    </source>
</evidence>
<organism evidence="6 7">
    <name type="scientific">Lagenidium giganteum</name>
    <dbReference type="NCBI Taxonomy" id="4803"/>
    <lineage>
        <taxon>Eukaryota</taxon>
        <taxon>Sar</taxon>
        <taxon>Stramenopiles</taxon>
        <taxon>Oomycota</taxon>
        <taxon>Peronosporomycetes</taxon>
        <taxon>Pythiales</taxon>
        <taxon>Pythiaceae</taxon>
    </lineage>
</organism>